<sequence length="771" mass="78256">MASLLGVPARTEVEPPADVAVPVPDAGVPGEVVRVAEEQRLAVGESAERAGERVDQAVRAHQDRLSATVSTQEATAVAALGSLRANVSAQSSAQAAAAQAASTGTRATVRARAGAGVTAAHARIDVMGEESRAAGQREAERAVRETPAASAARPPAAAGDPDIAAGQDRIGQAVADKAGGELARSGGEAAGQVRAGVAAAQSSLYDPAKESAASQVRDAADQTDRALVEGTATAVSALRATGSRTVETAARGHQRFVAALRAGRQTAVGDLAAWGAESRGRLRDTAARLGAGLVDHARSLAGLVAGRARPVEDPVGVVRAAGDQVSQGIDDAAGGLVEGAGQLASGHQEAVGGVGEQAAGAFGRVGEAAGAALRQGAAAFAGQAGQTRDAMTAELDRVPAVAGDALGARHRSTVDGHAGAVDRSVEAQRGWVSDARSRGAQGAVRFAGEAERLTGQARSQPVQRWLAEIVGRMRNWLREKCGDVLGGILSGLILSIPTIIIGVGLLLAGPVGWTVLAGLLVVGVGLGIYGRWQEYKADHGGNGPGFLAGLGLVGLGIADLTGIPYIVEAAVGQRAFAPTGMSDFERWERGTQGVVNLALLVAGGAKKLFAERAPVEPVRAPVDPHTVPIPGESNNARFEAARQIILDTPPADRAAATRVLFPRLTELSGNTWNFRANPSADGGIHFTGEGAPFIFAIDNAGNAFQGKIGPGTLTIHPGAPTTVNYTTLRPLTPTPPPPPIPAPATATDPIPPVAPRLPAPPSEREPEPSSH</sequence>
<feature type="compositionally biased region" description="Pro residues" evidence="1">
    <location>
        <begin position="749"/>
        <end position="761"/>
    </location>
</feature>
<feature type="region of interest" description="Disordered" evidence="1">
    <location>
        <begin position="128"/>
        <end position="164"/>
    </location>
</feature>
<dbReference type="Proteomes" id="UP000282454">
    <property type="component" value="Unassembled WGS sequence"/>
</dbReference>
<gene>
    <name evidence="3" type="ORF">CLV68_5394</name>
</gene>
<keyword evidence="2" id="KW-0472">Membrane</keyword>
<dbReference type="AlphaFoldDB" id="A0A421AYQ6"/>
<feature type="compositionally biased region" description="Basic and acidic residues" evidence="1">
    <location>
        <begin position="762"/>
        <end position="771"/>
    </location>
</feature>
<comment type="caution">
    <text evidence="3">The sequence shown here is derived from an EMBL/GenBank/DDBJ whole genome shotgun (WGS) entry which is preliminary data.</text>
</comment>
<proteinExistence type="predicted"/>
<protein>
    <submittedName>
        <fullName evidence="3">Uncharacterized protein</fullName>
    </submittedName>
</protein>
<keyword evidence="2" id="KW-0812">Transmembrane</keyword>
<dbReference type="EMBL" id="RCDD01000005">
    <property type="protein sequence ID" value="RLK55002.1"/>
    <property type="molecule type" value="Genomic_DNA"/>
</dbReference>
<evidence type="ECO:0000313" key="4">
    <source>
        <dbReference type="Proteomes" id="UP000282454"/>
    </source>
</evidence>
<feature type="compositionally biased region" description="Low complexity" evidence="1">
    <location>
        <begin position="147"/>
        <end position="164"/>
    </location>
</feature>
<feature type="compositionally biased region" description="Basic and acidic residues" evidence="1">
    <location>
        <begin position="128"/>
        <end position="144"/>
    </location>
</feature>
<keyword evidence="4" id="KW-1185">Reference proteome</keyword>
<feature type="region of interest" description="Disordered" evidence="1">
    <location>
        <begin position="728"/>
        <end position="771"/>
    </location>
</feature>
<feature type="transmembrane region" description="Helical" evidence="2">
    <location>
        <begin position="484"/>
        <end position="507"/>
    </location>
</feature>
<feature type="compositionally biased region" description="Pro residues" evidence="1">
    <location>
        <begin position="732"/>
        <end position="742"/>
    </location>
</feature>
<evidence type="ECO:0000256" key="1">
    <source>
        <dbReference type="SAM" id="MobiDB-lite"/>
    </source>
</evidence>
<organism evidence="3 4">
    <name type="scientific">Actinokineospora cianjurensis</name>
    <dbReference type="NCBI Taxonomy" id="585224"/>
    <lineage>
        <taxon>Bacteria</taxon>
        <taxon>Bacillati</taxon>
        <taxon>Actinomycetota</taxon>
        <taxon>Actinomycetes</taxon>
        <taxon>Pseudonocardiales</taxon>
        <taxon>Pseudonocardiaceae</taxon>
        <taxon>Actinokineospora</taxon>
    </lineage>
</organism>
<keyword evidence="2" id="KW-1133">Transmembrane helix</keyword>
<reference evidence="3 4" key="1">
    <citation type="submission" date="2018-10" db="EMBL/GenBank/DDBJ databases">
        <title>Genomic Encyclopedia of Archaeal and Bacterial Type Strains, Phase II (KMG-II): from individual species to whole genera.</title>
        <authorList>
            <person name="Goeker M."/>
        </authorList>
    </citation>
    <scope>NUCLEOTIDE SEQUENCE [LARGE SCALE GENOMIC DNA]</scope>
    <source>
        <strain evidence="3 4">DSM 45657</strain>
    </source>
</reference>
<evidence type="ECO:0000313" key="3">
    <source>
        <dbReference type="EMBL" id="RLK55002.1"/>
    </source>
</evidence>
<feature type="transmembrane region" description="Helical" evidence="2">
    <location>
        <begin position="544"/>
        <end position="567"/>
    </location>
</feature>
<name>A0A421AYQ6_9PSEU</name>
<feature type="transmembrane region" description="Helical" evidence="2">
    <location>
        <begin position="513"/>
        <end position="532"/>
    </location>
</feature>
<accession>A0A421AYQ6</accession>
<evidence type="ECO:0000256" key="2">
    <source>
        <dbReference type="SAM" id="Phobius"/>
    </source>
</evidence>